<keyword evidence="2" id="KW-0560">Oxidoreductase</keyword>
<dbReference type="Proteomes" id="UP000000321">
    <property type="component" value="Unassembled WGS sequence"/>
</dbReference>
<dbReference type="GO" id="GO:0016491">
    <property type="term" value="F:oxidoreductase activity"/>
    <property type="evidence" value="ECO:0007669"/>
    <property type="project" value="UniProtKB-KW"/>
</dbReference>
<organism evidence="7 8">
    <name type="scientific">Aurantimonas manganoxydans (strain ATCC BAA-1229 / DSM 21871 / SI85-9A1)</name>
    <dbReference type="NCBI Taxonomy" id="287752"/>
    <lineage>
        <taxon>Bacteria</taxon>
        <taxon>Pseudomonadati</taxon>
        <taxon>Pseudomonadota</taxon>
        <taxon>Alphaproteobacteria</taxon>
        <taxon>Hyphomicrobiales</taxon>
        <taxon>Aurantimonadaceae</taxon>
        <taxon>Aurantimonas</taxon>
    </lineage>
</organism>
<protein>
    <submittedName>
        <fullName evidence="7">Outer membrane protein, putative</fullName>
    </submittedName>
</protein>
<dbReference type="BioCyc" id="AURANTIMONAS:SI859A1_01839-MONOMER"/>
<evidence type="ECO:0000313" key="7">
    <source>
        <dbReference type="EMBL" id="EAS51032.1"/>
    </source>
</evidence>
<gene>
    <name evidence="7" type="ORF">SI859A1_01839</name>
</gene>
<evidence type="ECO:0000256" key="4">
    <source>
        <dbReference type="ARBA" id="ARBA00023284"/>
    </source>
</evidence>
<feature type="domain" description="Thioredoxin" evidence="6">
    <location>
        <begin position="77"/>
        <end position="259"/>
    </location>
</feature>
<dbReference type="InterPro" id="IPR041205">
    <property type="entry name" value="ScsC_N"/>
</dbReference>
<dbReference type="Gene3D" id="3.40.30.10">
    <property type="entry name" value="Glutaredoxin"/>
    <property type="match status" value="1"/>
</dbReference>
<dbReference type="PANTHER" id="PTHR13887">
    <property type="entry name" value="GLUTATHIONE S-TRANSFERASE KAPPA"/>
    <property type="match status" value="1"/>
</dbReference>
<dbReference type="HOGENOM" id="CLU_000288_47_4_5"/>
<reference evidence="7 8" key="1">
    <citation type="journal article" date="2008" name="Appl. Environ. Microbiol.">
        <title>Genomic insights into Mn(II) oxidation by the marine alphaproteobacterium Aurantimonas sp. strain SI85-9A1.</title>
        <authorList>
            <person name="Dick G.J."/>
            <person name="Podell S."/>
            <person name="Johnson H.A."/>
            <person name="Rivera-Espinoza Y."/>
            <person name="Bernier-Latmani R."/>
            <person name="McCarthy J.K."/>
            <person name="Torpey J.W."/>
            <person name="Clement B.G."/>
            <person name="Gaasterland T."/>
            <person name="Tebo B.M."/>
        </authorList>
    </citation>
    <scope>NUCLEOTIDE SEQUENCE [LARGE SCALE GENOMIC DNA]</scope>
    <source>
        <strain evidence="7 8">SI85-9A1</strain>
    </source>
</reference>
<evidence type="ECO:0000256" key="2">
    <source>
        <dbReference type="ARBA" id="ARBA00023002"/>
    </source>
</evidence>
<dbReference type="InterPro" id="IPR001853">
    <property type="entry name" value="DSBA-like_thioredoxin_dom"/>
</dbReference>
<dbReference type="PANTHER" id="PTHR13887:SF14">
    <property type="entry name" value="DISULFIDE BOND FORMATION PROTEIN D"/>
    <property type="match status" value="1"/>
</dbReference>
<name>Q1YNJ9_AURMS</name>
<keyword evidence="3" id="KW-1015">Disulfide bond</keyword>
<keyword evidence="4" id="KW-0676">Redox-active center</keyword>
<dbReference type="EMBL" id="AAPJ01000001">
    <property type="protein sequence ID" value="EAS51032.1"/>
    <property type="molecule type" value="Genomic_DNA"/>
</dbReference>
<evidence type="ECO:0000256" key="5">
    <source>
        <dbReference type="SAM" id="SignalP"/>
    </source>
</evidence>
<evidence type="ECO:0000256" key="1">
    <source>
        <dbReference type="ARBA" id="ARBA00022729"/>
    </source>
</evidence>
<evidence type="ECO:0000313" key="8">
    <source>
        <dbReference type="Proteomes" id="UP000000321"/>
    </source>
</evidence>
<feature type="chain" id="PRO_5004197694" evidence="5">
    <location>
        <begin position="28"/>
        <end position="265"/>
    </location>
</feature>
<proteinExistence type="predicted"/>
<dbReference type="Pfam" id="PF18312">
    <property type="entry name" value="ScsC_N"/>
    <property type="match status" value="1"/>
</dbReference>
<evidence type="ECO:0000259" key="6">
    <source>
        <dbReference type="PROSITE" id="PS51352"/>
    </source>
</evidence>
<dbReference type="InterPro" id="IPR013766">
    <property type="entry name" value="Thioredoxin_domain"/>
</dbReference>
<dbReference type="InterPro" id="IPR036249">
    <property type="entry name" value="Thioredoxin-like_sf"/>
</dbReference>
<dbReference type="SUPFAM" id="SSF52833">
    <property type="entry name" value="Thioredoxin-like"/>
    <property type="match status" value="1"/>
</dbReference>
<dbReference type="RefSeq" id="WP_009209678.1">
    <property type="nucleotide sequence ID" value="NZ_BBWP01000029.1"/>
</dbReference>
<evidence type="ECO:0000256" key="3">
    <source>
        <dbReference type="ARBA" id="ARBA00023157"/>
    </source>
</evidence>
<keyword evidence="8" id="KW-1185">Reference proteome</keyword>
<sequence length="265" mass="27714">MLSIRRLTAATALACTLPLIAAGTALAQSGAPVAAQTSFDAKQTDAIETIVRAYLIEHPEVLLEALDALEAKRTADQSAAQKAAVAEVGPALFETPEGTVLGNPDGDVTVVEFFDYNCGFCKKAMQDMDSLIAADPNIRFVLKEIPVLGPQSLEAARVSLAFREIAPNEYAAYHRALLGSRGTADEASAIAVAQDFGVEEAALRTAMQSSAVTEALRQSNEMATRLGINGTPSYVVGEEVVSGAVGLDNLQASIANVRECGTIAC</sequence>
<dbReference type="Pfam" id="PF01323">
    <property type="entry name" value="DSBA"/>
    <property type="match status" value="1"/>
</dbReference>
<dbReference type="PROSITE" id="PS51352">
    <property type="entry name" value="THIOREDOXIN_2"/>
    <property type="match status" value="1"/>
</dbReference>
<accession>Q1YNJ9</accession>
<keyword evidence="1 5" id="KW-0732">Signal</keyword>
<dbReference type="AlphaFoldDB" id="Q1YNJ9"/>
<feature type="signal peptide" evidence="5">
    <location>
        <begin position="1"/>
        <end position="27"/>
    </location>
</feature>
<comment type="caution">
    <text evidence="7">The sequence shown here is derived from an EMBL/GenBank/DDBJ whole genome shotgun (WGS) entry which is preliminary data.</text>
</comment>
<dbReference type="CDD" id="cd03023">
    <property type="entry name" value="DsbA_Com1_like"/>
    <property type="match status" value="1"/>
</dbReference>